<protein>
    <submittedName>
        <fullName evidence="1">Uncharacterized protein</fullName>
    </submittedName>
</protein>
<name>A0AAV4YGB2_CAEEX</name>
<comment type="caution">
    <text evidence="1">The sequence shown here is derived from an EMBL/GenBank/DDBJ whole genome shotgun (WGS) entry which is preliminary data.</text>
</comment>
<sequence length="95" mass="11288">MFHFQVLLCGLDKVHSPCYQYPFQLPQIRPEVSCRRRIHRHRKTRAVEKQNCSLRQVCKSAIRREIIFRSPKFSLMSTLQLYVAAKTSRDQPSKL</sequence>
<keyword evidence="2" id="KW-1185">Reference proteome</keyword>
<dbReference type="EMBL" id="BPLR01019285">
    <property type="protein sequence ID" value="GIZ05319.1"/>
    <property type="molecule type" value="Genomic_DNA"/>
</dbReference>
<proteinExistence type="predicted"/>
<accession>A0AAV4YGB2</accession>
<evidence type="ECO:0000313" key="2">
    <source>
        <dbReference type="Proteomes" id="UP001054945"/>
    </source>
</evidence>
<gene>
    <name evidence="1" type="ORF">CEXT_540951</name>
</gene>
<dbReference type="AlphaFoldDB" id="A0AAV4YGB2"/>
<reference evidence="1 2" key="1">
    <citation type="submission" date="2021-06" db="EMBL/GenBank/DDBJ databases">
        <title>Caerostris extrusa draft genome.</title>
        <authorList>
            <person name="Kono N."/>
            <person name="Arakawa K."/>
        </authorList>
    </citation>
    <scope>NUCLEOTIDE SEQUENCE [LARGE SCALE GENOMIC DNA]</scope>
</reference>
<dbReference type="Proteomes" id="UP001054945">
    <property type="component" value="Unassembled WGS sequence"/>
</dbReference>
<organism evidence="1 2">
    <name type="scientific">Caerostris extrusa</name>
    <name type="common">Bark spider</name>
    <name type="synonym">Caerostris bankana</name>
    <dbReference type="NCBI Taxonomy" id="172846"/>
    <lineage>
        <taxon>Eukaryota</taxon>
        <taxon>Metazoa</taxon>
        <taxon>Ecdysozoa</taxon>
        <taxon>Arthropoda</taxon>
        <taxon>Chelicerata</taxon>
        <taxon>Arachnida</taxon>
        <taxon>Araneae</taxon>
        <taxon>Araneomorphae</taxon>
        <taxon>Entelegynae</taxon>
        <taxon>Araneoidea</taxon>
        <taxon>Araneidae</taxon>
        <taxon>Caerostris</taxon>
    </lineage>
</organism>
<evidence type="ECO:0000313" key="1">
    <source>
        <dbReference type="EMBL" id="GIZ05319.1"/>
    </source>
</evidence>